<dbReference type="AlphaFoldDB" id="V2TBX5"/>
<dbReference type="InterPro" id="IPR002725">
    <property type="entry name" value="YgjP-like_metallopeptidase"/>
</dbReference>
<keyword evidence="3" id="KW-1185">Reference proteome</keyword>
<dbReference type="Pfam" id="PF01863">
    <property type="entry name" value="YgjP-like"/>
    <property type="match status" value="1"/>
</dbReference>
<dbReference type="STRING" id="1392540.P256_00573"/>
<name>V2TBX5_9GAMM</name>
<dbReference type="PATRIC" id="fig|1392540.3.peg.563"/>
<dbReference type="eggNOG" id="COG1451">
    <property type="taxonomic scope" value="Bacteria"/>
</dbReference>
<dbReference type="CDD" id="cd07344">
    <property type="entry name" value="M48_yhfN_like"/>
    <property type="match status" value="1"/>
</dbReference>
<dbReference type="PANTHER" id="PTHR30399">
    <property type="entry name" value="UNCHARACTERIZED PROTEIN YGJP"/>
    <property type="match status" value="1"/>
</dbReference>
<feature type="domain" description="YgjP-like metallopeptidase" evidence="1">
    <location>
        <begin position="17"/>
        <end position="211"/>
    </location>
</feature>
<dbReference type="PANTHER" id="PTHR30399:SF1">
    <property type="entry name" value="UTP PYROPHOSPHATASE"/>
    <property type="match status" value="1"/>
</dbReference>
<evidence type="ECO:0000313" key="2">
    <source>
        <dbReference type="EMBL" id="ESK40133.1"/>
    </source>
</evidence>
<reference evidence="2 3" key="1">
    <citation type="submission" date="2013-10" db="EMBL/GenBank/DDBJ databases">
        <title>The Genome Sequence of Acinetobacter nectaris CIP 110549.</title>
        <authorList>
            <consortium name="The Broad Institute Genomics Platform"/>
            <consortium name="The Broad Institute Genome Sequencing Center for Infectious Disease"/>
            <person name="Cerqueira G."/>
            <person name="Feldgarden M."/>
            <person name="Courvalin P."/>
            <person name="Grillot-Courvalin C."/>
            <person name="Clermont D."/>
            <person name="Rocha E."/>
            <person name="Yoon E.-J."/>
            <person name="Nemec A."/>
            <person name="Young S.K."/>
            <person name="Zeng Q."/>
            <person name="Gargeya S."/>
            <person name="Fitzgerald M."/>
            <person name="Abouelleil A."/>
            <person name="Alvarado L."/>
            <person name="Berlin A.M."/>
            <person name="Chapman S.B."/>
            <person name="Gainer-Dewar J."/>
            <person name="Goldberg J."/>
            <person name="Gnerre S."/>
            <person name="Griggs A."/>
            <person name="Gujja S."/>
            <person name="Hansen M."/>
            <person name="Howarth C."/>
            <person name="Imamovic A."/>
            <person name="Ireland A."/>
            <person name="Larimer J."/>
            <person name="McCowan C."/>
            <person name="Murphy C."/>
            <person name="Pearson M."/>
            <person name="Poon T.W."/>
            <person name="Priest M."/>
            <person name="Roberts A."/>
            <person name="Saif S."/>
            <person name="Shea T."/>
            <person name="Sykes S."/>
            <person name="Wortman J."/>
            <person name="Nusbaum C."/>
            <person name="Birren B."/>
        </authorList>
    </citation>
    <scope>NUCLEOTIDE SEQUENCE [LARGE SCALE GENOMIC DNA]</scope>
    <source>
        <strain evidence="2 3">CIP 110549</strain>
    </source>
</reference>
<dbReference type="EMBL" id="AYER01000003">
    <property type="protein sequence ID" value="ESK40133.1"/>
    <property type="molecule type" value="Genomic_DNA"/>
</dbReference>
<dbReference type="Gene3D" id="3.30.2010.10">
    <property type="entry name" value="Metalloproteases ('zincins'), catalytic domain"/>
    <property type="match status" value="1"/>
</dbReference>
<dbReference type="OrthoDB" id="9811177at2"/>
<dbReference type="Proteomes" id="UP000023785">
    <property type="component" value="Unassembled WGS sequence"/>
</dbReference>
<gene>
    <name evidence="2" type="ORF">P256_00573</name>
</gene>
<dbReference type="RefSeq" id="WP_023272175.1">
    <property type="nucleotide sequence ID" value="NZ_KI530712.1"/>
</dbReference>
<evidence type="ECO:0000313" key="3">
    <source>
        <dbReference type="Proteomes" id="UP000023785"/>
    </source>
</evidence>
<comment type="caution">
    <text evidence="2">The sequence shown here is derived from an EMBL/GenBank/DDBJ whole genome shotgun (WGS) entry which is preliminary data.</text>
</comment>
<organism evidence="2 3">
    <name type="scientific">Acinetobacter nectaris CIP 110549</name>
    <dbReference type="NCBI Taxonomy" id="1392540"/>
    <lineage>
        <taxon>Bacteria</taxon>
        <taxon>Pseudomonadati</taxon>
        <taxon>Pseudomonadota</taxon>
        <taxon>Gammaproteobacteria</taxon>
        <taxon>Moraxellales</taxon>
        <taxon>Moraxellaceae</taxon>
        <taxon>Acinetobacter</taxon>
    </lineage>
</organism>
<dbReference type="InterPro" id="IPR053136">
    <property type="entry name" value="UTP_pyrophosphatase-like"/>
</dbReference>
<sequence length="219" mass="26544">MPTGLPDVKIIRHASAKQLRLRVFINEVKLTVPQHCSKRQIQQFLIQSEPWLYETWQNLILQKDNQSFPEEIFLFNRENALNIIVRQQKQRYIFDEENHVVFLNDQKNLKDFILMYAKIHLSRYLTHISQEIKIPYSNLQVRFVKSRWGSCNKQHKVMLNALLVLLPLNAVRYVCVHELVHTIHFDHSISFWQQVEMHDTNYKVHVKQLKEFQWPWWML</sequence>
<proteinExistence type="predicted"/>
<evidence type="ECO:0000259" key="1">
    <source>
        <dbReference type="Pfam" id="PF01863"/>
    </source>
</evidence>
<accession>V2TBX5</accession>
<protein>
    <recommendedName>
        <fullName evidence="1">YgjP-like metallopeptidase domain-containing protein</fullName>
    </recommendedName>
</protein>
<dbReference type="HOGENOM" id="CLU_065947_2_2_6"/>